<accession>A0A4P6FAQ2</accession>
<feature type="compositionally biased region" description="Basic residues" evidence="1">
    <location>
        <begin position="32"/>
        <end position="41"/>
    </location>
</feature>
<dbReference type="KEGG" id="agf:ET445_05540"/>
<evidence type="ECO:0000256" key="1">
    <source>
        <dbReference type="SAM" id="MobiDB-lite"/>
    </source>
</evidence>
<feature type="domain" description="Carboxymuconolactone decarboxylase-like" evidence="2">
    <location>
        <begin position="43"/>
        <end position="128"/>
    </location>
</feature>
<dbReference type="Pfam" id="PF02627">
    <property type="entry name" value="CMD"/>
    <property type="match status" value="1"/>
</dbReference>
<gene>
    <name evidence="3" type="ORF">ET445_05540</name>
</gene>
<dbReference type="InterPro" id="IPR004675">
    <property type="entry name" value="AhpD_core"/>
</dbReference>
<evidence type="ECO:0000313" key="4">
    <source>
        <dbReference type="Proteomes" id="UP000291259"/>
    </source>
</evidence>
<feature type="region of interest" description="Disordered" evidence="1">
    <location>
        <begin position="1"/>
        <end position="41"/>
    </location>
</feature>
<dbReference type="SUPFAM" id="SSF69118">
    <property type="entry name" value="AhpD-like"/>
    <property type="match status" value="1"/>
</dbReference>
<evidence type="ECO:0000259" key="2">
    <source>
        <dbReference type="Pfam" id="PF02627"/>
    </source>
</evidence>
<sequence>MGRYQRRAPFLPWSHDHHRESPPGRPRDPRRTRPPPRHRRRRPAFVRAVTALDDAAIAEADRVGIEPLLRELVRLRASQLNGCSYCVDQHSRDALAAGEHDQRLFAVAVWRESNFFTPRERAAFALTDAVTRLSETHVPDEVWHEASAHFTDDELAALLALLVSINAWNELAVSTRGWRPKLQA</sequence>
<dbReference type="NCBIfam" id="TIGR00778">
    <property type="entry name" value="ahpD_dom"/>
    <property type="match status" value="1"/>
</dbReference>
<proteinExistence type="predicted"/>
<dbReference type="AlphaFoldDB" id="A0A4P6FAQ2"/>
<dbReference type="GO" id="GO:0051920">
    <property type="term" value="F:peroxiredoxin activity"/>
    <property type="evidence" value="ECO:0007669"/>
    <property type="project" value="InterPro"/>
</dbReference>
<dbReference type="Gene3D" id="1.20.1290.10">
    <property type="entry name" value="AhpD-like"/>
    <property type="match status" value="1"/>
</dbReference>
<name>A0A4P6FAQ2_9MICO</name>
<feature type="compositionally biased region" description="Basic and acidic residues" evidence="1">
    <location>
        <begin position="14"/>
        <end position="31"/>
    </location>
</feature>
<organism evidence="3 4">
    <name type="scientific">Agromyces protaetiae</name>
    <dbReference type="NCBI Taxonomy" id="2509455"/>
    <lineage>
        <taxon>Bacteria</taxon>
        <taxon>Bacillati</taxon>
        <taxon>Actinomycetota</taxon>
        <taxon>Actinomycetes</taxon>
        <taxon>Micrococcales</taxon>
        <taxon>Microbacteriaceae</taxon>
        <taxon>Agromyces</taxon>
    </lineage>
</organism>
<dbReference type="InterPro" id="IPR029032">
    <property type="entry name" value="AhpD-like"/>
</dbReference>
<dbReference type="InterPro" id="IPR003779">
    <property type="entry name" value="CMD-like"/>
</dbReference>
<protein>
    <submittedName>
        <fullName evidence="3">Carboxymuconolactone decarboxylase family protein</fullName>
    </submittedName>
</protein>
<keyword evidence="4" id="KW-1185">Reference proteome</keyword>
<dbReference type="EMBL" id="CP035491">
    <property type="protein sequence ID" value="QAY72884.1"/>
    <property type="molecule type" value="Genomic_DNA"/>
</dbReference>
<dbReference type="PANTHER" id="PTHR34846:SF10">
    <property type="entry name" value="CYTOPLASMIC PROTEIN"/>
    <property type="match status" value="1"/>
</dbReference>
<dbReference type="PANTHER" id="PTHR34846">
    <property type="entry name" value="4-CARBOXYMUCONOLACTONE DECARBOXYLASE FAMILY PROTEIN (AFU_ORTHOLOGUE AFUA_6G11590)"/>
    <property type="match status" value="1"/>
</dbReference>
<dbReference type="Proteomes" id="UP000291259">
    <property type="component" value="Chromosome"/>
</dbReference>
<reference evidence="3 4" key="1">
    <citation type="submission" date="2019-01" db="EMBL/GenBank/DDBJ databases">
        <title>Genome sequencing of strain FW100M-8.</title>
        <authorList>
            <person name="Heo J."/>
            <person name="Kim S.-J."/>
            <person name="Kim J.-S."/>
            <person name="Hong S.-B."/>
            <person name="Kwon S.-W."/>
        </authorList>
    </citation>
    <scope>NUCLEOTIDE SEQUENCE [LARGE SCALE GENOMIC DNA]</scope>
    <source>
        <strain evidence="3 4">FW100M-8</strain>
    </source>
</reference>
<evidence type="ECO:0000313" key="3">
    <source>
        <dbReference type="EMBL" id="QAY72884.1"/>
    </source>
</evidence>
<dbReference type="OrthoDB" id="9801997at2"/>